<evidence type="ECO:0000313" key="1">
    <source>
        <dbReference type="EMBL" id="ACR77050.1"/>
    </source>
</evidence>
<name>C4ZDS4_AGARV</name>
<dbReference type="PaxDb" id="515619-EUBREC_3324"/>
<proteinExistence type="predicted"/>
<dbReference type="EMBL" id="CP001107">
    <property type="protein sequence ID" value="ACR77050.1"/>
    <property type="molecule type" value="Genomic_DNA"/>
</dbReference>
<sequence>MKSLYSDKSVGQSFQIMVESHTVSAFLLMENYSCSTELMFL</sequence>
<accession>C4ZDS4</accession>
<evidence type="ECO:0000313" key="2">
    <source>
        <dbReference type="Proteomes" id="UP000001477"/>
    </source>
</evidence>
<dbReference type="AlphaFoldDB" id="C4ZDS4"/>
<protein>
    <submittedName>
        <fullName evidence="1">Uncharacterized protein</fullName>
    </submittedName>
</protein>
<dbReference type="Proteomes" id="UP000001477">
    <property type="component" value="Chromosome"/>
</dbReference>
<reference evidence="1 2" key="1">
    <citation type="journal article" date="2009" name="Proc. Natl. Acad. Sci. U.S.A.">
        <title>Characterizing a model human gut microbiota composed of members of its two dominant bacterial phyla.</title>
        <authorList>
            <person name="Mahowald M.A."/>
            <person name="Rey F.E."/>
            <person name="Seedorf H."/>
            <person name="Turnbaugh P.J."/>
            <person name="Fulton R.S."/>
            <person name="Wollam A."/>
            <person name="Shah N."/>
            <person name="Wang C."/>
            <person name="Magrini V."/>
            <person name="Wilson R.K."/>
            <person name="Cantarel B.L."/>
            <person name="Coutinho P.M."/>
            <person name="Henrissat B."/>
            <person name="Crock L.W."/>
            <person name="Russell A."/>
            <person name="Verberkmoes N.C."/>
            <person name="Hettich R.L."/>
            <person name="Gordon J.I."/>
        </authorList>
    </citation>
    <scope>NUCLEOTIDE SEQUENCE [LARGE SCALE GENOMIC DNA]</scope>
    <source>
        <strain evidence="2">ATCC 33656 / DSM 3377 / JCM 17463 / KCTC 5835 / LMG 30912 / VPI 0990</strain>
    </source>
</reference>
<dbReference type="STRING" id="515619.EUBREC_3324"/>
<gene>
    <name evidence="1" type="ordered locus">EUBREC_3324</name>
</gene>
<dbReference type="KEGG" id="ere:EUBREC_3324"/>
<dbReference type="HOGENOM" id="CLU_3270243_0_0_9"/>
<organism evidence="1 2">
    <name type="scientific">Agathobacter rectalis (strain ATCC 33656 / DSM 3377 / JCM 17463 / KCTC 5835 / VPI 0990)</name>
    <name type="common">Eubacterium rectale</name>
    <dbReference type="NCBI Taxonomy" id="515619"/>
    <lineage>
        <taxon>Bacteria</taxon>
        <taxon>Bacillati</taxon>
        <taxon>Bacillota</taxon>
        <taxon>Clostridia</taxon>
        <taxon>Lachnospirales</taxon>
        <taxon>Lachnospiraceae</taxon>
        <taxon>Agathobacter</taxon>
    </lineage>
</organism>